<proteinExistence type="predicted"/>
<sequence length="71" mass="8016">MSLQINDIKNAIINGKTVQGYIHWKLTGERVLGVGEASGMFPIDIDTKNYNADMVKKFDKLIASKNFSWKL</sequence>
<dbReference type="EMBL" id="CP010086">
    <property type="protein sequence ID" value="AJH00151.1"/>
    <property type="molecule type" value="Genomic_DNA"/>
</dbReference>
<evidence type="ECO:0000313" key="2">
    <source>
        <dbReference type="Proteomes" id="UP000031866"/>
    </source>
</evidence>
<protein>
    <submittedName>
        <fullName evidence="1">Uncharacterized protein</fullName>
    </submittedName>
</protein>
<dbReference type="Gene3D" id="3.30.420.40">
    <property type="match status" value="1"/>
</dbReference>
<dbReference type="InterPro" id="IPR043129">
    <property type="entry name" value="ATPase_NBD"/>
</dbReference>
<organism evidence="1 2">
    <name type="scientific">Clostridium beijerinckii</name>
    <name type="common">Clostridium MP</name>
    <dbReference type="NCBI Taxonomy" id="1520"/>
    <lineage>
        <taxon>Bacteria</taxon>
        <taxon>Bacillati</taxon>
        <taxon>Bacillota</taxon>
        <taxon>Clostridia</taxon>
        <taxon>Eubacteriales</taxon>
        <taxon>Clostridiaceae</taxon>
        <taxon>Clostridium</taxon>
    </lineage>
</organism>
<evidence type="ECO:0000313" key="1">
    <source>
        <dbReference type="EMBL" id="AJH00151.1"/>
    </source>
</evidence>
<dbReference type="KEGG" id="cbei:LF65_03594"/>
<dbReference type="SUPFAM" id="SSF53067">
    <property type="entry name" value="Actin-like ATPase domain"/>
    <property type="match status" value="1"/>
</dbReference>
<gene>
    <name evidence="1" type="ORF">LF65_03594</name>
</gene>
<reference evidence="2" key="1">
    <citation type="submission" date="2014-12" db="EMBL/GenBank/DDBJ databases">
        <title>Genome sequence of Clostridium beijerinckii strain 59B.</title>
        <authorList>
            <person name="Little G.T."/>
            <person name="Minton N.P."/>
        </authorList>
    </citation>
    <scope>NUCLEOTIDE SEQUENCE [LARGE SCALE GENOMIC DNA]</scope>
    <source>
        <strain evidence="2">59B</strain>
    </source>
</reference>
<name>A0A0B5QGU0_CLOBE</name>
<dbReference type="STRING" id="1520.LF65_03594"/>
<dbReference type="AlphaFoldDB" id="A0A0B5QGU0"/>
<dbReference type="Proteomes" id="UP000031866">
    <property type="component" value="Chromosome"/>
</dbReference>
<accession>A0A0B5QGU0</accession>